<dbReference type="HAMAP" id="MF_01201">
    <property type="entry name" value="Ala_racemase"/>
    <property type="match status" value="1"/>
</dbReference>
<dbReference type="PANTHER" id="PTHR30511">
    <property type="entry name" value="ALANINE RACEMASE"/>
    <property type="match status" value="1"/>
</dbReference>
<feature type="active site" description="Proton acceptor; specific for L-alanine" evidence="5">
    <location>
        <position position="274"/>
    </location>
</feature>
<protein>
    <recommendedName>
        <fullName evidence="5">Alanine racemase</fullName>
        <ecNumber evidence="5">5.1.1.1</ecNumber>
    </recommendedName>
</protein>
<dbReference type="InterPro" id="IPR009006">
    <property type="entry name" value="Ala_racemase/Decarboxylase_C"/>
</dbReference>
<evidence type="ECO:0000259" key="8">
    <source>
        <dbReference type="SMART" id="SM01005"/>
    </source>
</evidence>
<accession>A0A9D2MT50</accession>
<dbReference type="PANTHER" id="PTHR30511:SF0">
    <property type="entry name" value="ALANINE RACEMASE, CATABOLIC-RELATED"/>
    <property type="match status" value="1"/>
</dbReference>
<evidence type="ECO:0000313" key="10">
    <source>
        <dbReference type="Proteomes" id="UP000826793"/>
    </source>
</evidence>
<dbReference type="PRINTS" id="PR00992">
    <property type="entry name" value="ALARACEMASE"/>
</dbReference>
<comment type="caution">
    <text evidence="9">The sequence shown here is derived from an EMBL/GenBank/DDBJ whole genome shotgun (WGS) entry which is preliminary data.</text>
</comment>
<name>A0A9D2MT50_9FIRM</name>
<dbReference type="FunFam" id="2.40.37.10:FF:000006">
    <property type="entry name" value="Alanine racemase"/>
    <property type="match status" value="1"/>
</dbReference>
<comment type="function">
    <text evidence="5">Catalyzes the interconversion of L-alanine and D-alanine. May also act on other amino acids.</text>
</comment>
<dbReference type="InterPro" id="IPR020622">
    <property type="entry name" value="Ala_racemase_pyridoxalP-BS"/>
</dbReference>
<dbReference type="SUPFAM" id="SSF50621">
    <property type="entry name" value="Alanine racemase C-terminal domain-like"/>
    <property type="match status" value="1"/>
</dbReference>
<dbReference type="SMART" id="SM01005">
    <property type="entry name" value="Ala_racemase_C"/>
    <property type="match status" value="1"/>
</dbReference>
<evidence type="ECO:0000256" key="3">
    <source>
        <dbReference type="ARBA" id="ARBA00022898"/>
    </source>
</evidence>
<dbReference type="InterPro" id="IPR001608">
    <property type="entry name" value="Ala_racemase_N"/>
</dbReference>
<dbReference type="CDD" id="cd00430">
    <property type="entry name" value="PLPDE_III_AR"/>
    <property type="match status" value="1"/>
</dbReference>
<feature type="binding site" evidence="5 7">
    <location>
        <position position="137"/>
    </location>
    <ligand>
        <name>substrate</name>
    </ligand>
</feature>
<feature type="modified residue" description="N6-(pyridoxal phosphate)lysine" evidence="5 6">
    <location>
        <position position="39"/>
    </location>
</feature>
<organism evidence="9 10">
    <name type="scientific">Candidatus Acutalibacter pullicola</name>
    <dbReference type="NCBI Taxonomy" id="2838417"/>
    <lineage>
        <taxon>Bacteria</taxon>
        <taxon>Bacillati</taxon>
        <taxon>Bacillota</taxon>
        <taxon>Clostridia</taxon>
        <taxon>Eubacteriales</taxon>
        <taxon>Acutalibacteraceae</taxon>
        <taxon>Acutalibacter</taxon>
    </lineage>
</organism>
<dbReference type="EMBL" id="DWXG01000004">
    <property type="protein sequence ID" value="HJB97047.1"/>
    <property type="molecule type" value="Genomic_DNA"/>
</dbReference>
<evidence type="ECO:0000256" key="5">
    <source>
        <dbReference type="HAMAP-Rule" id="MF_01201"/>
    </source>
</evidence>
<dbReference type="Pfam" id="PF00842">
    <property type="entry name" value="Ala_racemase_C"/>
    <property type="match status" value="1"/>
</dbReference>
<comment type="catalytic activity">
    <reaction evidence="1 5">
        <text>L-alanine = D-alanine</text>
        <dbReference type="Rhea" id="RHEA:20249"/>
        <dbReference type="ChEBI" id="CHEBI:57416"/>
        <dbReference type="ChEBI" id="CHEBI:57972"/>
        <dbReference type="EC" id="5.1.1.1"/>
    </reaction>
</comment>
<dbReference type="Pfam" id="PF01168">
    <property type="entry name" value="Ala_racemase_N"/>
    <property type="match status" value="1"/>
</dbReference>
<gene>
    <name evidence="9" type="primary">alr</name>
    <name evidence="9" type="ORF">H9710_00510</name>
</gene>
<evidence type="ECO:0000256" key="1">
    <source>
        <dbReference type="ARBA" id="ARBA00000316"/>
    </source>
</evidence>
<dbReference type="AlphaFoldDB" id="A0A9D2MT50"/>
<feature type="binding site" evidence="5 7">
    <location>
        <position position="323"/>
    </location>
    <ligand>
        <name>substrate</name>
    </ligand>
</feature>
<evidence type="ECO:0000256" key="4">
    <source>
        <dbReference type="ARBA" id="ARBA00023235"/>
    </source>
</evidence>
<dbReference type="GO" id="GO:0008784">
    <property type="term" value="F:alanine racemase activity"/>
    <property type="evidence" value="ECO:0007669"/>
    <property type="project" value="UniProtKB-UniRule"/>
</dbReference>
<proteinExistence type="inferred from homology"/>
<evidence type="ECO:0000313" key="9">
    <source>
        <dbReference type="EMBL" id="HJB97047.1"/>
    </source>
</evidence>
<comment type="cofactor">
    <cofactor evidence="2 5 6">
        <name>pyridoxal 5'-phosphate</name>
        <dbReference type="ChEBI" id="CHEBI:597326"/>
    </cofactor>
</comment>
<dbReference type="InterPro" id="IPR029066">
    <property type="entry name" value="PLP-binding_barrel"/>
</dbReference>
<reference evidence="9" key="2">
    <citation type="submission" date="2021-04" db="EMBL/GenBank/DDBJ databases">
        <authorList>
            <person name="Gilroy R."/>
        </authorList>
    </citation>
    <scope>NUCLEOTIDE SEQUENCE</scope>
    <source>
        <strain evidence="9">CHK185-1770</strain>
    </source>
</reference>
<dbReference type="FunFam" id="3.20.20.10:FF:000002">
    <property type="entry name" value="Alanine racemase"/>
    <property type="match status" value="1"/>
</dbReference>
<sequence length="400" mass="43999">MKEILRRTWAEIDLDALARDFAAVRQAANPNAKVCCVIKADAYGHGAVRMAQELETLGADWFAVSNLEEALQLRLAAIQRPVLVLGYTPPEEAASLAKYAISQCVYSLDYARELSQYAQQAGATVRIHVKIDTGMSRLGFYYQDISRDEATVQQVKQACSLPGLFPEGIFTHFAVSDEGKAGDAFTMRQFGCFKEMIESLEREGIHFAVRHCANSAAVFDYPLSHLDMVRAGIVLYGLYPSEEVRNRPQLQPVLSLRSVVSHVKTVLPGATVSYGRKFTAQQEMRVATVPVGYADGYPRILSAKGAQVLIGGKRCPILGRVCMDQLMADVTQLPEVQVGDLVTLIGQDGEEAITADELAALEGSINYEVVCGLSKRVPRVYWKNGRVDSIYNALLGEENR</sequence>
<dbReference type="GO" id="GO:0030632">
    <property type="term" value="P:D-alanine biosynthetic process"/>
    <property type="evidence" value="ECO:0007669"/>
    <property type="project" value="UniProtKB-UniRule"/>
</dbReference>
<comment type="similarity">
    <text evidence="5">Belongs to the alanine racemase family.</text>
</comment>
<dbReference type="InterPro" id="IPR011079">
    <property type="entry name" value="Ala_racemase_C"/>
</dbReference>
<feature type="domain" description="Alanine racemase C-terminal" evidence="8">
    <location>
        <begin position="253"/>
        <end position="382"/>
    </location>
</feature>
<evidence type="ECO:0000256" key="7">
    <source>
        <dbReference type="PIRSR" id="PIRSR600821-52"/>
    </source>
</evidence>
<dbReference type="InterPro" id="IPR000821">
    <property type="entry name" value="Ala_racemase"/>
</dbReference>
<dbReference type="SUPFAM" id="SSF51419">
    <property type="entry name" value="PLP-binding barrel"/>
    <property type="match status" value="1"/>
</dbReference>
<keyword evidence="3 5" id="KW-0663">Pyridoxal phosphate</keyword>
<dbReference type="PROSITE" id="PS00395">
    <property type="entry name" value="ALANINE_RACEMASE"/>
    <property type="match status" value="1"/>
</dbReference>
<keyword evidence="4 5" id="KW-0413">Isomerase</keyword>
<evidence type="ECO:0000256" key="6">
    <source>
        <dbReference type="PIRSR" id="PIRSR600821-50"/>
    </source>
</evidence>
<evidence type="ECO:0000256" key="2">
    <source>
        <dbReference type="ARBA" id="ARBA00001933"/>
    </source>
</evidence>
<feature type="active site" description="Proton acceptor; specific for D-alanine" evidence="5">
    <location>
        <position position="39"/>
    </location>
</feature>
<dbReference type="GO" id="GO:0005829">
    <property type="term" value="C:cytosol"/>
    <property type="evidence" value="ECO:0007669"/>
    <property type="project" value="TreeGrafter"/>
</dbReference>
<dbReference type="Gene3D" id="2.40.37.10">
    <property type="entry name" value="Lyase, Ornithine Decarboxylase, Chain A, domain 1"/>
    <property type="match status" value="1"/>
</dbReference>
<dbReference type="EC" id="5.1.1.1" evidence="5"/>
<dbReference type="Gene3D" id="3.20.20.10">
    <property type="entry name" value="Alanine racemase"/>
    <property type="match status" value="1"/>
</dbReference>
<reference evidence="9" key="1">
    <citation type="journal article" date="2021" name="PeerJ">
        <title>Extensive microbial diversity within the chicken gut microbiome revealed by metagenomics and culture.</title>
        <authorList>
            <person name="Gilroy R."/>
            <person name="Ravi A."/>
            <person name="Getino M."/>
            <person name="Pursley I."/>
            <person name="Horton D.L."/>
            <person name="Alikhan N.F."/>
            <person name="Baker D."/>
            <person name="Gharbi K."/>
            <person name="Hall N."/>
            <person name="Watson M."/>
            <person name="Adriaenssens E.M."/>
            <person name="Foster-Nyarko E."/>
            <person name="Jarju S."/>
            <person name="Secka A."/>
            <person name="Antonio M."/>
            <person name="Oren A."/>
            <person name="Chaudhuri R.R."/>
            <person name="La Ragione R."/>
            <person name="Hildebrand F."/>
            <person name="Pallen M.J."/>
        </authorList>
    </citation>
    <scope>NUCLEOTIDE SEQUENCE</scope>
    <source>
        <strain evidence="9">CHK185-1770</strain>
    </source>
</reference>
<dbReference type="GO" id="GO:0030170">
    <property type="term" value="F:pyridoxal phosphate binding"/>
    <property type="evidence" value="ECO:0007669"/>
    <property type="project" value="UniProtKB-UniRule"/>
</dbReference>
<dbReference type="Proteomes" id="UP000826793">
    <property type="component" value="Unassembled WGS sequence"/>
</dbReference>
<comment type="pathway">
    <text evidence="5">Amino-acid biosynthesis; D-alanine biosynthesis; D-alanine from L-alanine: step 1/1.</text>
</comment>
<dbReference type="NCBIfam" id="TIGR00492">
    <property type="entry name" value="alr"/>
    <property type="match status" value="1"/>
</dbReference>